<dbReference type="Proteomes" id="UP001221142">
    <property type="component" value="Unassembled WGS sequence"/>
</dbReference>
<comment type="caution">
    <text evidence="1">The sequence shown here is derived from an EMBL/GenBank/DDBJ whole genome shotgun (WGS) entry which is preliminary data.</text>
</comment>
<proteinExistence type="predicted"/>
<gene>
    <name evidence="1" type="ORF">FB45DRAFT_1009368</name>
</gene>
<organism evidence="1 2">
    <name type="scientific">Roridomyces roridus</name>
    <dbReference type="NCBI Taxonomy" id="1738132"/>
    <lineage>
        <taxon>Eukaryota</taxon>
        <taxon>Fungi</taxon>
        <taxon>Dikarya</taxon>
        <taxon>Basidiomycota</taxon>
        <taxon>Agaricomycotina</taxon>
        <taxon>Agaricomycetes</taxon>
        <taxon>Agaricomycetidae</taxon>
        <taxon>Agaricales</taxon>
        <taxon>Marasmiineae</taxon>
        <taxon>Mycenaceae</taxon>
        <taxon>Roridomyces</taxon>
    </lineage>
</organism>
<protein>
    <recommendedName>
        <fullName evidence="3">BTB domain-containing protein</fullName>
    </recommendedName>
</protein>
<accession>A0AAD7B6J6</accession>
<evidence type="ECO:0000313" key="2">
    <source>
        <dbReference type="Proteomes" id="UP001221142"/>
    </source>
</evidence>
<dbReference type="AlphaFoldDB" id="A0AAD7B6J6"/>
<dbReference type="EMBL" id="JARKIF010000031">
    <property type="protein sequence ID" value="KAJ7612107.1"/>
    <property type="molecule type" value="Genomic_DNA"/>
</dbReference>
<evidence type="ECO:0008006" key="3">
    <source>
        <dbReference type="Google" id="ProtNLM"/>
    </source>
</evidence>
<name>A0AAD7B6J6_9AGAR</name>
<sequence>MSASNRAPSPFNSATGFHARHCPCDLILSSSDDVDFHVHKFVMSESMQMTSAGADHQPASAFVSTKYFTASSYSATQLRSMETIPSTCFKGLTPYNMFGICGRIRAMLHRKLLLSVEPFRVYAIACNLSLPRSAAIQTLNGPKVPEGNLAEFNLISGTTLLVLFHLRALCAREAGKAVDNHKFMPADRELQPQEAPVGDNLCWWSTTGHVQGCGGSIVGNAEETIRRPAAWFEVHMARVHAAVTETPSGEVAAAAVLDLDSVISRGRSPTLSVFFLSKYGRYREPIEWQDGFPVAAPGATPRTYDRRPKCGFAAGLSGSTLALGEVWIKEVANEMCEVKIKGLIDAHETVSMSSEARCVCVSRTIARPRRDWPEASVESAERQLEECLPGGLARCTRSFSLMERHAYFTGISASGGGFSSWEECALGYEPDSSGFR</sequence>
<evidence type="ECO:0000313" key="1">
    <source>
        <dbReference type="EMBL" id="KAJ7612107.1"/>
    </source>
</evidence>
<keyword evidence="2" id="KW-1185">Reference proteome</keyword>
<reference evidence="1" key="1">
    <citation type="submission" date="2023-03" db="EMBL/GenBank/DDBJ databases">
        <title>Massive genome expansion in bonnet fungi (Mycena s.s.) driven by repeated elements and novel gene families across ecological guilds.</title>
        <authorList>
            <consortium name="Lawrence Berkeley National Laboratory"/>
            <person name="Harder C.B."/>
            <person name="Miyauchi S."/>
            <person name="Viragh M."/>
            <person name="Kuo A."/>
            <person name="Thoen E."/>
            <person name="Andreopoulos B."/>
            <person name="Lu D."/>
            <person name="Skrede I."/>
            <person name="Drula E."/>
            <person name="Henrissat B."/>
            <person name="Morin E."/>
            <person name="Kohler A."/>
            <person name="Barry K."/>
            <person name="LaButti K."/>
            <person name="Morin E."/>
            <person name="Salamov A."/>
            <person name="Lipzen A."/>
            <person name="Mereny Z."/>
            <person name="Hegedus B."/>
            <person name="Baldrian P."/>
            <person name="Stursova M."/>
            <person name="Weitz H."/>
            <person name="Taylor A."/>
            <person name="Grigoriev I.V."/>
            <person name="Nagy L.G."/>
            <person name="Martin F."/>
            <person name="Kauserud H."/>
        </authorList>
    </citation>
    <scope>NUCLEOTIDE SEQUENCE</scope>
    <source>
        <strain evidence="1">9284</strain>
    </source>
</reference>